<dbReference type="Proteomes" id="UP000321595">
    <property type="component" value="Chromosome"/>
</dbReference>
<gene>
    <name evidence="5" type="ORF">FRD01_04940</name>
</gene>
<dbReference type="InterPro" id="IPR016166">
    <property type="entry name" value="FAD-bd_PCMH"/>
</dbReference>
<dbReference type="KEGG" id="bbae:FRD01_04940"/>
<keyword evidence="1" id="KW-0285">Flavoprotein</keyword>
<dbReference type="InterPro" id="IPR016164">
    <property type="entry name" value="FAD-linked_Oxase-like_C"/>
</dbReference>
<dbReference type="AlphaFoldDB" id="A0A5B8XLG1"/>
<dbReference type="InterPro" id="IPR006094">
    <property type="entry name" value="Oxid_FAD_bind_N"/>
</dbReference>
<evidence type="ECO:0000256" key="2">
    <source>
        <dbReference type="ARBA" id="ARBA00022827"/>
    </source>
</evidence>
<name>A0A5B8XLG1_9DELT</name>
<proteinExistence type="predicted"/>
<dbReference type="InterPro" id="IPR036318">
    <property type="entry name" value="FAD-bd_PCMH-like_sf"/>
</dbReference>
<evidence type="ECO:0000256" key="1">
    <source>
        <dbReference type="ARBA" id="ARBA00022630"/>
    </source>
</evidence>
<dbReference type="GO" id="GO:0071949">
    <property type="term" value="F:FAD binding"/>
    <property type="evidence" value="ECO:0007669"/>
    <property type="project" value="InterPro"/>
</dbReference>
<dbReference type="SUPFAM" id="SSF56176">
    <property type="entry name" value="FAD-binding/transporter-associated domain-like"/>
    <property type="match status" value="1"/>
</dbReference>
<dbReference type="SUPFAM" id="SSF55103">
    <property type="entry name" value="FAD-linked oxidases, C-terminal domain"/>
    <property type="match status" value="1"/>
</dbReference>
<keyword evidence="6" id="KW-1185">Reference proteome</keyword>
<evidence type="ECO:0000259" key="4">
    <source>
        <dbReference type="PROSITE" id="PS51387"/>
    </source>
</evidence>
<dbReference type="PANTHER" id="PTHR43762:SF1">
    <property type="entry name" value="D-ARABINONO-1,4-LACTONE OXIDASE"/>
    <property type="match status" value="1"/>
</dbReference>
<dbReference type="RefSeq" id="WP_146958177.1">
    <property type="nucleotide sequence ID" value="NZ_CP042467.1"/>
</dbReference>
<keyword evidence="2" id="KW-0274">FAD</keyword>
<protein>
    <submittedName>
        <fullName evidence="5">FAD-binding oxidoreductase</fullName>
    </submittedName>
</protein>
<keyword evidence="3" id="KW-0560">Oxidoreductase</keyword>
<evidence type="ECO:0000313" key="6">
    <source>
        <dbReference type="Proteomes" id="UP000321595"/>
    </source>
</evidence>
<dbReference type="Pfam" id="PF04030">
    <property type="entry name" value="ALO"/>
    <property type="match status" value="1"/>
</dbReference>
<accession>A0A5B8XLG1</accession>
<dbReference type="PANTHER" id="PTHR43762">
    <property type="entry name" value="L-GULONOLACTONE OXIDASE"/>
    <property type="match status" value="1"/>
</dbReference>
<dbReference type="InterPro" id="IPR007173">
    <property type="entry name" value="ALO_C"/>
</dbReference>
<organism evidence="5 6">
    <name type="scientific">Microvenator marinus</name>
    <dbReference type="NCBI Taxonomy" id="2600177"/>
    <lineage>
        <taxon>Bacteria</taxon>
        <taxon>Deltaproteobacteria</taxon>
        <taxon>Bradymonadales</taxon>
        <taxon>Microvenatoraceae</taxon>
        <taxon>Microvenator</taxon>
    </lineage>
</organism>
<dbReference type="Pfam" id="PF01565">
    <property type="entry name" value="FAD_binding_4"/>
    <property type="match status" value="1"/>
</dbReference>
<dbReference type="GO" id="GO:0016020">
    <property type="term" value="C:membrane"/>
    <property type="evidence" value="ECO:0007669"/>
    <property type="project" value="InterPro"/>
</dbReference>
<sequence>MKTQWAPTKLEGWGRYPRHSAWVARPERMKDVENALSERDGHPVLAYGLGRSYGDAALIKDGRVVLTQRLNRMLDFDPETGWLRVESGVSLKEIIDTFLPRGFFPPVVPGTQFVTVGGALGCNIHGKNHHVDGCWGDHVRRVELLVASGDIVICDREREPELFWATVGGMGMTGVILSLEVKLERVESPGILMESVRVNNLDEFFEVSADSADFTHTVSWVDCVKQGASMGRGIFMRGRHAPADVQTGASPLDALASFAQRILNVRDLESNLWLNKATIKLFNEAYFRKTPAGTTSSSVHYVPFFFPLDAVDNWNYLYGSRGFLQYQMVVPEKDAVREILEVISNSGMASFLAVIKEFGDRDHGGLSFPSRGTTLALDFPNFGTPLLDMMERLDDIVIASGGRVYLGKDARLSKAKFRQMYPEWEKWKAVRDEWDPNYIFQSELGRRLGLVGGAK</sequence>
<evidence type="ECO:0000256" key="3">
    <source>
        <dbReference type="ARBA" id="ARBA00023002"/>
    </source>
</evidence>
<dbReference type="InterPro" id="IPR010031">
    <property type="entry name" value="FAD_lactone_oxidase-like"/>
</dbReference>
<dbReference type="OrthoDB" id="143770at2"/>
<dbReference type="InterPro" id="IPR016169">
    <property type="entry name" value="FAD-bd_PCMH_sub2"/>
</dbReference>
<feature type="domain" description="FAD-binding PCMH-type" evidence="4">
    <location>
        <begin position="15"/>
        <end position="186"/>
    </location>
</feature>
<dbReference type="Gene3D" id="3.30.465.10">
    <property type="match status" value="1"/>
</dbReference>
<dbReference type="EMBL" id="CP042467">
    <property type="protein sequence ID" value="QED26600.1"/>
    <property type="molecule type" value="Genomic_DNA"/>
</dbReference>
<dbReference type="GO" id="GO:0003885">
    <property type="term" value="F:D-arabinono-1,4-lactone oxidase activity"/>
    <property type="evidence" value="ECO:0007669"/>
    <property type="project" value="InterPro"/>
</dbReference>
<dbReference type="PROSITE" id="PS51387">
    <property type="entry name" value="FAD_PCMH"/>
    <property type="match status" value="1"/>
</dbReference>
<reference evidence="5 6" key="1">
    <citation type="submission" date="2019-08" db="EMBL/GenBank/DDBJ databases">
        <authorList>
            <person name="Liang Q."/>
        </authorList>
    </citation>
    <scope>NUCLEOTIDE SEQUENCE [LARGE SCALE GENOMIC DNA]</scope>
    <source>
        <strain evidence="5 6">V1718</strain>
    </source>
</reference>
<evidence type="ECO:0000313" key="5">
    <source>
        <dbReference type="EMBL" id="QED26600.1"/>
    </source>
</evidence>